<organism evidence="1 2">
    <name type="scientific">Hymenobacter rubripertinctus</name>
    <dbReference type="NCBI Taxonomy" id="2029981"/>
    <lineage>
        <taxon>Bacteria</taxon>
        <taxon>Pseudomonadati</taxon>
        <taxon>Bacteroidota</taxon>
        <taxon>Cytophagia</taxon>
        <taxon>Cytophagales</taxon>
        <taxon>Hymenobacteraceae</taxon>
        <taxon>Hymenobacter</taxon>
    </lineage>
</organism>
<evidence type="ECO:0000313" key="1">
    <source>
        <dbReference type="EMBL" id="RIY11380.1"/>
    </source>
</evidence>
<dbReference type="EMBL" id="QYCN01000009">
    <property type="protein sequence ID" value="RIY11380.1"/>
    <property type="molecule type" value="Genomic_DNA"/>
</dbReference>
<dbReference type="InterPro" id="IPR011989">
    <property type="entry name" value="ARM-like"/>
</dbReference>
<dbReference type="SUPFAM" id="SSF48371">
    <property type="entry name" value="ARM repeat"/>
    <property type="match status" value="1"/>
</dbReference>
<keyword evidence="2" id="KW-1185">Reference proteome</keyword>
<dbReference type="Proteomes" id="UP000284250">
    <property type="component" value="Unassembled WGS sequence"/>
</dbReference>
<dbReference type="Gene3D" id="1.25.10.10">
    <property type="entry name" value="Leucine-rich Repeat Variant"/>
    <property type="match status" value="1"/>
</dbReference>
<dbReference type="InterPro" id="IPR016024">
    <property type="entry name" value="ARM-type_fold"/>
</dbReference>
<name>A0A418R1P1_9BACT</name>
<dbReference type="AlphaFoldDB" id="A0A418R1P1"/>
<comment type="caution">
    <text evidence="1">The sequence shown here is derived from an EMBL/GenBank/DDBJ whole genome shotgun (WGS) entry which is preliminary data.</text>
</comment>
<accession>A0A418R1P1</accession>
<dbReference type="Pfam" id="PF13646">
    <property type="entry name" value="HEAT_2"/>
    <property type="match status" value="1"/>
</dbReference>
<reference evidence="1 2" key="1">
    <citation type="submission" date="2018-09" db="EMBL/GenBank/DDBJ databases">
        <authorList>
            <person name="Zeman M."/>
            <person name="Pardy F."/>
        </authorList>
    </citation>
    <scope>NUCLEOTIDE SEQUENCE [LARGE SCALE GENOMIC DNA]</scope>
    <source>
        <strain evidence="1 2">CCM 8852</strain>
    </source>
</reference>
<protein>
    <recommendedName>
        <fullName evidence="3">HEAT repeat domain-containing protein</fullName>
    </recommendedName>
</protein>
<evidence type="ECO:0008006" key="3">
    <source>
        <dbReference type="Google" id="ProtNLM"/>
    </source>
</evidence>
<dbReference type="RefSeq" id="WP_119655245.1">
    <property type="nucleotide sequence ID" value="NZ_JBHUOI010000013.1"/>
</dbReference>
<dbReference type="OrthoDB" id="878209at2"/>
<sequence length="172" mass="19175">MPHSSSSLEALKHQALGPDPEAAYEAFEVLTAIGTEEVAQFYLGLLETAERGWRNRAAMGLAYLGDERAVAPLLQAIQRPETRGYNGTMVYALTQFACRHLLKELFQMVFQQGYEAQLMALMALMAIEDQDFEYSIEDVAFIEQQWAVAQLAPSTSLLELGLENIGELVEEL</sequence>
<reference evidence="1 2" key="2">
    <citation type="submission" date="2019-01" db="EMBL/GenBank/DDBJ databases">
        <title>Hymenobacter humicola sp. nov., isolated from soils in Antarctica.</title>
        <authorList>
            <person name="Sedlacek I."/>
            <person name="Holochova P."/>
            <person name="Kralova S."/>
            <person name="Pantucek R."/>
            <person name="Stankova E."/>
            <person name="Vrbovska V."/>
            <person name="Kristofova L."/>
            <person name="Svec P."/>
            <person name="Busse H.-J."/>
        </authorList>
    </citation>
    <scope>NUCLEOTIDE SEQUENCE [LARGE SCALE GENOMIC DNA]</scope>
    <source>
        <strain evidence="1 2">CCM 8852</strain>
    </source>
</reference>
<evidence type="ECO:0000313" key="2">
    <source>
        <dbReference type="Proteomes" id="UP000284250"/>
    </source>
</evidence>
<gene>
    <name evidence="1" type="ORF">D0T11_07930</name>
</gene>
<proteinExistence type="predicted"/>